<dbReference type="Pfam" id="PF14559">
    <property type="entry name" value="TPR_19"/>
    <property type="match status" value="1"/>
</dbReference>
<dbReference type="PANTHER" id="PTHR12788:SF10">
    <property type="entry name" value="PROTEIN-TYROSINE SULFOTRANSFERASE"/>
    <property type="match status" value="1"/>
</dbReference>
<dbReference type="Pfam" id="PF13432">
    <property type="entry name" value="TPR_16"/>
    <property type="match status" value="1"/>
</dbReference>
<dbReference type="InterPro" id="IPR019734">
    <property type="entry name" value="TPR_rpt"/>
</dbReference>
<dbReference type="InterPro" id="IPR027417">
    <property type="entry name" value="P-loop_NTPase"/>
</dbReference>
<dbReference type="Gene3D" id="3.40.50.300">
    <property type="entry name" value="P-loop containing nucleotide triphosphate hydrolases"/>
    <property type="match status" value="1"/>
</dbReference>
<feature type="repeat" description="TPR" evidence="2">
    <location>
        <begin position="209"/>
        <end position="242"/>
    </location>
</feature>
<evidence type="ECO:0000256" key="1">
    <source>
        <dbReference type="ARBA" id="ARBA00022679"/>
    </source>
</evidence>
<dbReference type="SUPFAM" id="SSF48452">
    <property type="entry name" value="TPR-like"/>
    <property type="match status" value="1"/>
</dbReference>
<dbReference type="PROSITE" id="PS50005">
    <property type="entry name" value="TPR"/>
    <property type="match status" value="1"/>
</dbReference>
<dbReference type="SMART" id="SM00028">
    <property type="entry name" value="TPR"/>
    <property type="match status" value="4"/>
</dbReference>
<keyword evidence="1" id="KW-0808">Transferase</keyword>
<dbReference type="Pfam" id="PF13469">
    <property type="entry name" value="Sulfotransfer_3"/>
    <property type="match status" value="1"/>
</dbReference>
<evidence type="ECO:0000256" key="2">
    <source>
        <dbReference type="PROSITE-ProRule" id="PRU00339"/>
    </source>
</evidence>
<name>A0ABW3H9Y3_9SPHN</name>
<comment type="caution">
    <text evidence="3">The sequence shown here is derived from an EMBL/GenBank/DDBJ whole genome shotgun (WGS) entry which is preliminary data.</text>
</comment>
<dbReference type="Gene3D" id="1.25.40.10">
    <property type="entry name" value="Tetratricopeptide repeat domain"/>
    <property type="match status" value="1"/>
</dbReference>
<dbReference type="RefSeq" id="WP_264944998.1">
    <property type="nucleotide sequence ID" value="NZ_JAPDRA010000006.1"/>
</dbReference>
<evidence type="ECO:0000313" key="3">
    <source>
        <dbReference type="EMBL" id="MFD0947250.1"/>
    </source>
</evidence>
<proteinExistence type="predicted"/>
<reference evidence="4" key="1">
    <citation type="journal article" date="2019" name="Int. J. Syst. Evol. Microbiol.">
        <title>The Global Catalogue of Microorganisms (GCM) 10K type strain sequencing project: providing services to taxonomists for standard genome sequencing and annotation.</title>
        <authorList>
            <consortium name="The Broad Institute Genomics Platform"/>
            <consortium name="The Broad Institute Genome Sequencing Center for Infectious Disease"/>
            <person name="Wu L."/>
            <person name="Ma J."/>
        </authorList>
    </citation>
    <scope>NUCLEOTIDE SEQUENCE [LARGE SCALE GENOMIC DNA]</scope>
    <source>
        <strain evidence="4">CCUG 62982</strain>
    </source>
</reference>
<keyword evidence="2" id="KW-0802">TPR repeat</keyword>
<organism evidence="3 4">
    <name type="scientific">Sphingomonas canadensis</name>
    <dbReference type="NCBI Taxonomy" id="1219257"/>
    <lineage>
        <taxon>Bacteria</taxon>
        <taxon>Pseudomonadati</taxon>
        <taxon>Pseudomonadota</taxon>
        <taxon>Alphaproteobacteria</taxon>
        <taxon>Sphingomonadales</taxon>
        <taxon>Sphingomonadaceae</taxon>
        <taxon>Sphingomonas</taxon>
    </lineage>
</organism>
<evidence type="ECO:0000313" key="4">
    <source>
        <dbReference type="Proteomes" id="UP001596977"/>
    </source>
</evidence>
<dbReference type="Proteomes" id="UP001596977">
    <property type="component" value="Unassembled WGS sequence"/>
</dbReference>
<dbReference type="PANTHER" id="PTHR12788">
    <property type="entry name" value="PROTEIN-TYROSINE SULFOTRANSFERASE 2"/>
    <property type="match status" value="1"/>
</dbReference>
<dbReference type="EMBL" id="JBHTJG010000006">
    <property type="protein sequence ID" value="MFD0947250.1"/>
    <property type="molecule type" value="Genomic_DNA"/>
</dbReference>
<gene>
    <name evidence="3" type="ORF">ACFQ1E_12945</name>
</gene>
<sequence length="599" mass="66018">MAQGADQFRSLLQDARARIAAGDTAGAHPPLRRAEALAPSPAAWRAIGDAWHAAGDPDAGGRAHLSAVRESVRDPQLIEAADALRRDALSAAEPLLRERLKAHPTDVAAIRMLAELATRLGRYGDAENLLVRALELAPGFTPARHNLAVVLHRQARSEEALAHVALLLEEDPANPAYRNLKAALLVRIGDYDGAIALYRAVLSELPNQPKVWMSLGHALKTVGKVPESIEAYRTSIAQLPSLGESFWSLANLKTFRFADADIAAMEAQLARADLTPDDRFHFEFALGKALEDAGRYESSFAHYAEGNRLRRAQLSYDPAELSDQLARARTLFTPEFFAARTGGGNPAPDPIFIVGLQRSGSTLVEQILSSHPLVEGTMELPDLPAIARKLGGRKRRGEETRYPEVLAGLDAAELRALGQEYLDLTRIQRKTDRPYFIDKLPNNFAHAGLIHLILPNARIVDVRRHPMGCCFSCFKQHFARGQAFSYDLVELGRYYCDYVGMMDVIDAALPGRVHRVRYEALVADLEGEVRRLLDYLGLAFDPACLAFHRTERAVRTPSAEQVRQPIYTDATDQWRNYAPWLGPLEAVLAPVLATLPDAP</sequence>
<dbReference type="InterPro" id="IPR011990">
    <property type="entry name" value="TPR-like_helical_dom_sf"/>
</dbReference>
<dbReference type="InterPro" id="IPR026634">
    <property type="entry name" value="TPST-like"/>
</dbReference>
<accession>A0ABW3H9Y3</accession>
<keyword evidence="4" id="KW-1185">Reference proteome</keyword>
<protein>
    <submittedName>
        <fullName evidence="3">Sulfotransferase</fullName>
    </submittedName>
</protein>
<dbReference type="SUPFAM" id="SSF52540">
    <property type="entry name" value="P-loop containing nucleoside triphosphate hydrolases"/>
    <property type="match status" value="1"/>
</dbReference>